<dbReference type="PhylomeDB" id="A9A8I7"/>
<dbReference type="PROSITE" id="PS51379">
    <property type="entry name" value="4FE4S_FER_2"/>
    <property type="match status" value="6"/>
</dbReference>
<feature type="domain" description="4Fe-4S ferredoxin-type" evidence="5">
    <location>
        <begin position="89"/>
        <end position="118"/>
    </location>
</feature>
<organism evidence="6">
    <name type="scientific">Methanococcus maripaludis (strain C6 / ATCC BAA-1332)</name>
    <dbReference type="NCBI Taxonomy" id="444158"/>
    <lineage>
        <taxon>Archaea</taxon>
        <taxon>Methanobacteriati</taxon>
        <taxon>Methanobacteriota</taxon>
        <taxon>Methanomada group</taxon>
        <taxon>Methanococci</taxon>
        <taxon>Methanococcales</taxon>
        <taxon>Methanococcaceae</taxon>
        <taxon>Methanococcus</taxon>
    </lineage>
</organism>
<keyword evidence="2" id="KW-0479">Metal-binding</keyword>
<dbReference type="PANTHER" id="PTHR43687">
    <property type="entry name" value="ADENYLYLSULFATE REDUCTASE, BETA SUBUNIT"/>
    <property type="match status" value="1"/>
</dbReference>
<dbReference type="GO" id="GO:0046872">
    <property type="term" value="F:metal ion binding"/>
    <property type="evidence" value="ECO:0007669"/>
    <property type="project" value="UniProtKB-KW"/>
</dbReference>
<accession>A9A8I7</accession>
<feature type="domain" description="4Fe-4S ferredoxin-type" evidence="5">
    <location>
        <begin position="183"/>
        <end position="206"/>
    </location>
</feature>
<dbReference type="InterPro" id="IPR017900">
    <property type="entry name" value="4Fe4S_Fe_S_CS"/>
</dbReference>
<dbReference type="InterPro" id="IPR050572">
    <property type="entry name" value="Fe-S_Ferredoxin"/>
</dbReference>
<dbReference type="Pfam" id="PF13237">
    <property type="entry name" value="Fer4_10"/>
    <property type="match status" value="1"/>
</dbReference>
<evidence type="ECO:0000259" key="5">
    <source>
        <dbReference type="PROSITE" id="PS51379"/>
    </source>
</evidence>
<proteinExistence type="predicted"/>
<dbReference type="KEGG" id="mmx:MmarC6_0843"/>
<dbReference type="HOGENOM" id="CLU_1521877_0_0_2"/>
<name>A9A8I7_METM6</name>
<dbReference type="OrthoDB" id="2837at2157"/>
<evidence type="ECO:0000256" key="1">
    <source>
        <dbReference type="ARBA" id="ARBA00022485"/>
    </source>
</evidence>
<evidence type="ECO:0000313" key="6">
    <source>
        <dbReference type="EMBL" id="ABX01660.1"/>
    </source>
</evidence>
<feature type="domain" description="4Fe-4S ferredoxin-type" evidence="5">
    <location>
        <begin position="39"/>
        <end position="66"/>
    </location>
</feature>
<dbReference type="Gene3D" id="3.30.70.20">
    <property type="match status" value="3"/>
</dbReference>
<dbReference type="SUPFAM" id="SSF54862">
    <property type="entry name" value="4Fe-4S ferredoxins"/>
    <property type="match status" value="2"/>
</dbReference>
<gene>
    <name evidence="6" type="ordered locus">MmarC6_0843</name>
</gene>
<keyword evidence="4" id="KW-0411">Iron-sulfur</keyword>
<dbReference type="PANTHER" id="PTHR43687:SF1">
    <property type="entry name" value="FERREDOXIN III"/>
    <property type="match status" value="1"/>
</dbReference>
<dbReference type="InterPro" id="IPR017896">
    <property type="entry name" value="4Fe4S_Fe-S-bd"/>
</dbReference>
<dbReference type="GO" id="GO:0016491">
    <property type="term" value="F:oxidoreductase activity"/>
    <property type="evidence" value="ECO:0007669"/>
    <property type="project" value="UniProtKB-ARBA"/>
</dbReference>
<evidence type="ECO:0000256" key="3">
    <source>
        <dbReference type="ARBA" id="ARBA00023004"/>
    </source>
</evidence>
<protein>
    <submittedName>
        <fullName evidence="6">4Fe-4S ferredoxin iron-sulfur binding domain protein</fullName>
    </submittedName>
</protein>
<dbReference type="GO" id="GO:0051539">
    <property type="term" value="F:4 iron, 4 sulfur cluster binding"/>
    <property type="evidence" value="ECO:0007669"/>
    <property type="project" value="UniProtKB-KW"/>
</dbReference>
<dbReference type="PROSITE" id="PS00198">
    <property type="entry name" value="4FE4S_FER_1"/>
    <property type="match status" value="3"/>
</dbReference>
<feature type="domain" description="4Fe-4S ferredoxin-type" evidence="5">
    <location>
        <begin position="71"/>
        <end position="87"/>
    </location>
</feature>
<dbReference type="Pfam" id="PF12798">
    <property type="entry name" value="Fer4_3"/>
    <property type="match status" value="1"/>
</dbReference>
<evidence type="ECO:0000256" key="2">
    <source>
        <dbReference type="ARBA" id="ARBA00022723"/>
    </source>
</evidence>
<feature type="domain" description="4Fe-4S ferredoxin-type" evidence="5">
    <location>
        <begin position="121"/>
        <end position="148"/>
    </location>
</feature>
<dbReference type="Pfam" id="PF12838">
    <property type="entry name" value="Fer4_7"/>
    <property type="match status" value="1"/>
</dbReference>
<dbReference type="STRING" id="444158.MmarC6_0843"/>
<dbReference type="eggNOG" id="arCOG02184">
    <property type="taxonomic scope" value="Archaea"/>
</dbReference>
<dbReference type="EMBL" id="CP000867">
    <property type="protein sequence ID" value="ABX01660.1"/>
    <property type="molecule type" value="Genomic_DNA"/>
</dbReference>
<evidence type="ECO:0000256" key="4">
    <source>
        <dbReference type="ARBA" id="ARBA00023014"/>
    </source>
</evidence>
<feature type="domain" description="4Fe-4S ferredoxin-type" evidence="5">
    <location>
        <begin position="149"/>
        <end position="179"/>
    </location>
</feature>
<reference evidence="6" key="1">
    <citation type="submission" date="2007-10" db="EMBL/GenBank/DDBJ databases">
        <title>Complete sequence of Methanococcus maripaludis C6.</title>
        <authorList>
            <consortium name="US DOE Joint Genome Institute"/>
            <person name="Copeland A."/>
            <person name="Lucas S."/>
            <person name="Lapidus A."/>
            <person name="Barry K."/>
            <person name="Glavina del Rio T."/>
            <person name="Dalin E."/>
            <person name="Tice H."/>
            <person name="Pitluck S."/>
            <person name="Clum A."/>
            <person name="Schmutz J."/>
            <person name="Larimer F."/>
            <person name="Land M."/>
            <person name="Hauser L."/>
            <person name="Kyrpides N."/>
            <person name="Mikhailova N."/>
            <person name="Sieprawska-Lupa M."/>
            <person name="Whitman W.B."/>
            <person name="Richardson P."/>
        </authorList>
    </citation>
    <scope>NUCLEOTIDE SEQUENCE [LARGE SCALE GENOMIC DNA]</scope>
    <source>
        <strain evidence="6">C6</strain>
    </source>
</reference>
<dbReference type="Pfam" id="PF00037">
    <property type="entry name" value="Fer4"/>
    <property type="match status" value="1"/>
</dbReference>
<dbReference type="AlphaFoldDB" id="A9A8I7"/>
<keyword evidence="3" id="KW-0408">Iron</keyword>
<keyword evidence="1" id="KW-0004">4Fe-4S</keyword>
<sequence length="206" mass="23235">MSYDDEEFNKIFTKGKFLKNIIFNLFKPHKNPKFIGETKNPELDDCICCGLCVDVCPTNAISVFKFRDIICEHCGACENVCPVDAIEKNRFSVDPEKCIKCGYCSIFCTIPILKNEMPVSKVPEVTKECNNCKLCIQKCPKKAISFENGKIVINPEKCNLCMKCAEFCPLNALLSPEDSLKSKIIKVDLNSCIFCKDCEEVCPVKK</sequence>